<feature type="domain" description="GAF" evidence="2">
    <location>
        <begin position="34"/>
        <end position="187"/>
    </location>
</feature>
<dbReference type="InterPro" id="IPR003594">
    <property type="entry name" value="HATPase_dom"/>
</dbReference>
<dbReference type="SMART" id="SM00331">
    <property type="entry name" value="PP2C_SIG"/>
    <property type="match status" value="1"/>
</dbReference>
<evidence type="ECO:0000259" key="2">
    <source>
        <dbReference type="SMART" id="SM00065"/>
    </source>
</evidence>
<evidence type="ECO:0000259" key="3">
    <source>
        <dbReference type="SMART" id="SM00331"/>
    </source>
</evidence>
<dbReference type="Pfam" id="PF13185">
    <property type="entry name" value="GAF_2"/>
    <property type="match status" value="1"/>
</dbReference>
<accession>A0ABN3A945</accession>
<keyword evidence="1" id="KW-0378">Hydrolase</keyword>
<dbReference type="Gene3D" id="3.30.565.10">
    <property type="entry name" value="Histidine kinase-like ATPase, C-terminal domain"/>
    <property type="match status" value="1"/>
</dbReference>
<dbReference type="InterPro" id="IPR052016">
    <property type="entry name" value="Bact_Sigma-Reg"/>
</dbReference>
<dbReference type="Pfam" id="PF07228">
    <property type="entry name" value="SpoIIE"/>
    <property type="match status" value="1"/>
</dbReference>
<evidence type="ECO:0000256" key="1">
    <source>
        <dbReference type="ARBA" id="ARBA00022801"/>
    </source>
</evidence>
<dbReference type="RefSeq" id="WP_344158148.1">
    <property type="nucleotide sequence ID" value="NZ_BAAAQR010000020.1"/>
</dbReference>
<dbReference type="PANTHER" id="PTHR43156">
    <property type="entry name" value="STAGE II SPORULATION PROTEIN E-RELATED"/>
    <property type="match status" value="1"/>
</dbReference>
<gene>
    <name evidence="4" type="ORF">GCM10009844_44910</name>
</gene>
<keyword evidence="5" id="KW-1185">Reference proteome</keyword>
<dbReference type="InterPro" id="IPR003018">
    <property type="entry name" value="GAF"/>
</dbReference>
<dbReference type="InterPro" id="IPR029016">
    <property type="entry name" value="GAF-like_dom_sf"/>
</dbReference>
<protein>
    <recommendedName>
        <fullName evidence="6">GAF domain-containing protein</fullName>
    </recommendedName>
</protein>
<dbReference type="Pfam" id="PF13581">
    <property type="entry name" value="HATPase_c_2"/>
    <property type="match status" value="1"/>
</dbReference>
<dbReference type="InterPro" id="IPR001932">
    <property type="entry name" value="PPM-type_phosphatase-like_dom"/>
</dbReference>
<dbReference type="InterPro" id="IPR036890">
    <property type="entry name" value="HATPase_C_sf"/>
</dbReference>
<dbReference type="CDD" id="cd16936">
    <property type="entry name" value="HATPase_RsbW-like"/>
    <property type="match status" value="1"/>
</dbReference>
<evidence type="ECO:0000313" key="4">
    <source>
        <dbReference type="EMBL" id="GAA2156556.1"/>
    </source>
</evidence>
<sequence length="555" mass="59272">MSLSTPSPRASEDREALLLAAQLELLAGVVSGRTLPHALESLLRVVERVSSGELLASILLIDESGLHLRHCAAPSLPAFYNRAIDGEEIGPSVGSCGTAAYRRRQVIVEDIETDPLWDDYRDLALRAGLRACWSTPIIGVGGRVLGTFAMYHPAPHHPSPGELALSDVLVRTVALAIDRSRLDEQRERELAEERAVALVFQNSLLPSIPSHIGRVELAARYRTGDPGVHVGGDWFDAISVDEGMFLVVGDVQGHDVEAAALMGQLRTVVRATACEGHPPAGILARTADYLDRLGGDLLATVLVVHLDTQARLVTVASAGHLPPVVLGLSDTGATLEPVAVETGPPLGAAQRWEERSTHLPPDAVVLLYTDGLVETRTWDIDEGITRLGALLETLPATPAPARVLDTALDLLPAGSRGDDVAVLAAHVPPRTGASNRATRSLPAQAMSVPLVRSWAEGWLGGCMATEHQELALLVLSELVTNAVRQGDSPVRVTLEASDDSLLVEVFDSGHRLPSLTDPDLDSPGGRGLHLIDAICDEWGVREELDGKTVWARLPW</sequence>
<evidence type="ECO:0008006" key="6">
    <source>
        <dbReference type="Google" id="ProtNLM"/>
    </source>
</evidence>
<dbReference type="Proteomes" id="UP001501771">
    <property type="component" value="Unassembled WGS sequence"/>
</dbReference>
<dbReference type="InterPro" id="IPR036457">
    <property type="entry name" value="PPM-type-like_dom_sf"/>
</dbReference>
<evidence type="ECO:0000313" key="5">
    <source>
        <dbReference type="Proteomes" id="UP001501771"/>
    </source>
</evidence>
<dbReference type="SUPFAM" id="SSF55781">
    <property type="entry name" value="GAF domain-like"/>
    <property type="match status" value="1"/>
</dbReference>
<proteinExistence type="predicted"/>
<dbReference type="SUPFAM" id="SSF55874">
    <property type="entry name" value="ATPase domain of HSP90 chaperone/DNA topoisomerase II/histidine kinase"/>
    <property type="match status" value="1"/>
</dbReference>
<name>A0ABN3A945_9ACTN</name>
<dbReference type="SUPFAM" id="SSF81606">
    <property type="entry name" value="PP2C-like"/>
    <property type="match status" value="1"/>
</dbReference>
<comment type="caution">
    <text evidence="4">The sequence shown here is derived from an EMBL/GenBank/DDBJ whole genome shotgun (WGS) entry which is preliminary data.</text>
</comment>
<feature type="domain" description="PPM-type phosphatase" evidence="3">
    <location>
        <begin position="215"/>
        <end position="427"/>
    </location>
</feature>
<dbReference type="Gene3D" id="3.30.450.40">
    <property type="match status" value="1"/>
</dbReference>
<dbReference type="PANTHER" id="PTHR43156:SF2">
    <property type="entry name" value="STAGE II SPORULATION PROTEIN E"/>
    <property type="match status" value="1"/>
</dbReference>
<dbReference type="EMBL" id="BAAAQR010000020">
    <property type="protein sequence ID" value="GAA2156556.1"/>
    <property type="molecule type" value="Genomic_DNA"/>
</dbReference>
<organism evidence="4 5">
    <name type="scientific">Nocardioides koreensis</name>
    <dbReference type="NCBI Taxonomy" id="433651"/>
    <lineage>
        <taxon>Bacteria</taxon>
        <taxon>Bacillati</taxon>
        <taxon>Actinomycetota</taxon>
        <taxon>Actinomycetes</taxon>
        <taxon>Propionibacteriales</taxon>
        <taxon>Nocardioidaceae</taxon>
        <taxon>Nocardioides</taxon>
    </lineage>
</organism>
<dbReference type="SMART" id="SM00065">
    <property type="entry name" value="GAF"/>
    <property type="match status" value="1"/>
</dbReference>
<dbReference type="Gene3D" id="3.60.40.10">
    <property type="entry name" value="PPM-type phosphatase domain"/>
    <property type="match status" value="1"/>
</dbReference>
<reference evidence="4 5" key="1">
    <citation type="journal article" date="2019" name="Int. J. Syst. Evol. Microbiol.">
        <title>The Global Catalogue of Microorganisms (GCM) 10K type strain sequencing project: providing services to taxonomists for standard genome sequencing and annotation.</title>
        <authorList>
            <consortium name="The Broad Institute Genomics Platform"/>
            <consortium name="The Broad Institute Genome Sequencing Center for Infectious Disease"/>
            <person name="Wu L."/>
            <person name="Ma J."/>
        </authorList>
    </citation>
    <scope>NUCLEOTIDE SEQUENCE [LARGE SCALE GENOMIC DNA]</scope>
    <source>
        <strain evidence="4 5">JCM 16022</strain>
    </source>
</reference>